<dbReference type="Pfam" id="PF22936">
    <property type="entry name" value="Pol_BBD"/>
    <property type="match status" value="1"/>
</dbReference>
<keyword evidence="4" id="KW-1185">Reference proteome</keyword>
<reference evidence="3" key="1">
    <citation type="submission" date="2022-07" db="EMBL/GenBank/DDBJ databases">
        <authorList>
            <person name="Trinca V."/>
            <person name="Uliana J.V.C."/>
            <person name="Torres T.T."/>
            <person name="Ward R.J."/>
            <person name="Monesi N."/>
        </authorList>
    </citation>
    <scope>NUCLEOTIDE SEQUENCE</scope>
    <source>
        <strain evidence="3">HSMRA1968</strain>
        <tissue evidence="3">Whole embryos</tissue>
    </source>
</reference>
<dbReference type="Proteomes" id="UP001151699">
    <property type="component" value="Chromosome A"/>
</dbReference>
<accession>A0A9Q0NG13</accession>
<dbReference type="PROSITE" id="PS50158">
    <property type="entry name" value="ZF_CCHC"/>
    <property type="match status" value="1"/>
</dbReference>
<dbReference type="InterPro" id="IPR054722">
    <property type="entry name" value="PolX-like_BBD"/>
</dbReference>
<keyword evidence="1" id="KW-0862">Zinc</keyword>
<feature type="domain" description="CCHC-type" evidence="2">
    <location>
        <begin position="11"/>
        <end position="26"/>
    </location>
</feature>
<evidence type="ECO:0000256" key="1">
    <source>
        <dbReference type="PROSITE-ProRule" id="PRU00047"/>
    </source>
</evidence>
<dbReference type="EMBL" id="WJQU01000001">
    <property type="protein sequence ID" value="KAJ6648859.1"/>
    <property type="molecule type" value="Genomic_DNA"/>
</dbReference>
<dbReference type="InterPro" id="IPR001878">
    <property type="entry name" value="Znf_CCHC"/>
</dbReference>
<dbReference type="InterPro" id="IPR013103">
    <property type="entry name" value="RVT_2"/>
</dbReference>
<dbReference type="PANTHER" id="PTHR11439:SF483">
    <property type="entry name" value="PEPTIDE SYNTHASE GLIP-LIKE, PUTATIVE (AFU_ORTHOLOGUE AFUA_3G12920)-RELATED"/>
    <property type="match status" value="1"/>
</dbReference>
<dbReference type="PANTHER" id="PTHR11439">
    <property type="entry name" value="GAG-POL-RELATED RETROTRANSPOSON"/>
    <property type="match status" value="1"/>
</dbReference>
<organism evidence="3 4">
    <name type="scientific">Pseudolycoriella hygida</name>
    <dbReference type="NCBI Taxonomy" id="35572"/>
    <lineage>
        <taxon>Eukaryota</taxon>
        <taxon>Metazoa</taxon>
        <taxon>Ecdysozoa</taxon>
        <taxon>Arthropoda</taxon>
        <taxon>Hexapoda</taxon>
        <taxon>Insecta</taxon>
        <taxon>Pterygota</taxon>
        <taxon>Neoptera</taxon>
        <taxon>Endopterygota</taxon>
        <taxon>Diptera</taxon>
        <taxon>Nematocera</taxon>
        <taxon>Sciaroidea</taxon>
        <taxon>Sciaridae</taxon>
        <taxon>Pseudolycoriella</taxon>
    </lineage>
</organism>
<dbReference type="Pfam" id="PF07727">
    <property type="entry name" value="RVT_2"/>
    <property type="match status" value="1"/>
</dbReference>
<evidence type="ECO:0000259" key="2">
    <source>
        <dbReference type="PROSITE" id="PS50158"/>
    </source>
</evidence>
<dbReference type="AlphaFoldDB" id="A0A9Q0NG13"/>
<name>A0A9Q0NG13_9DIPT</name>
<sequence>MNARGANFKFRCYRCQKTGHKWSQCKAKIDNGTSKQNESKIGNKANIAKKQQNDEDNDSDTGTAVAFPAFTECFDIQDESDHDRNHQALVVPTVTSRRIITMFLDSGATSHMINDRTVLESLQKSNKEDIRSAKQGAILSSNETGDINGFLVNENQEQKCILKNVLYVKDLSCNLMSIAKMEKAGMEIIFKNGAAHILWKGKLLYVAKRFGNTYRVDIVLEDNRLAAVCAEDNKEIWHNSNCLEEIKWIKLMLSEEFEMTDLNEMETFLGIHMKRSVEKMEFSQKQYQINILKKFEMTDCKSSTIPMENGLKFSQKQYQINILEKFEMTDCKSSTIPMENGLKLERSGSNPENVPYRELIGCLMYISLTTRPDLAAATNFFSRYQSGYDHEHFTYAKHILRYIKGTLDLKLIYKRNDNVETLTGYADADWANDPNDRKSISDMKKSEGHDAMAHRPRYDNFLKSGTAHSRSSKFSGATKINRSVTSATITKEEYLKKHGDRGNHLLNVYNISQNIAKVPHMENGFSCANGVDVICNNDDNEKIEATSQRKGHVLQETMIQPPTNFSSQAGTFEKTVLKHLSALTSAQQLAEERQLATTVIQQLPQLLFNSCHNCSSTVATSVLQQLPQLFFNSCHNCSSTVATTVLQQLPQLFFNSCHNCSSTVATTVLQQLPQLFFNSCHNRSSTVATTVLQQLPQLFFNSCHNCSLTVVIFFVQQLTQLFFYSYQKCYLTVAVFVVQQLQQKLPQLLP</sequence>
<dbReference type="GO" id="GO:0008270">
    <property type="term" value="F:zinc ion binding"/>
    <property type="evidence" value="ECO:0007669"/>
    <property type="project" value="UniProtKB-KW"/>
</dbReference>
<keyword evidence="1" id="KW-0479">Metal-binding</keyword>
<evidence type="ECO:0000313" key="3">
    <source>
        <dbReference type="EMBL" id="KAJ6648859.1"/>
    </source>
</evidence>
<gene>
    <name evidence="3" type="primary">GIP_0</name>
    <name evidence="3" type="ORF">Bhyg_04091</name>
</gene>
<protein>
    <submittedName>
        <fullName evidence="3">Copia protein</fullName>
    </submittedName>
</protein>
<dbReference type="OrthoDB" id="8060515at2759"/>
<proteinExistence type="predicted"/>
<evidence type="ECO:0000313" key="4">
    <source>
        <dbReference type="Proteomes" id="UP001151699"/>
    </source>
</evidence>
<dbReference type="GO" id="GO:0003676">
    <property type="term" value="F:nucleic acid binding"/>
    <property type="evidence" value="ECO:0007669"/>
    <property type="project" value="InterPro"/>
</dbReference>
<keyword evidence="1" id="KW-0863">Zinc-finger</keyword>
<comment type="caution">
    <text evidence="3">The sequence shown here is derived from an EMBL/GenBank/DDBJ whole genome shotgun (WGS) entry which is preliminary data.</text>
</comment>